<comment type="caution">
    <text evidence="2">The sequence shown here is derived from an EMBL/GenBank/DDBJ whole genome shotgun (WGS) entry which is preliminary data.</text>
</comment>
<accession>A0ABQ1R0V2</accession>
<evidence type="ECO:0000256" key="1">
    <source>
        <dbReference type="SAM" id="Phobius"/>
    </source>
</evidence>
<feature type="transmembrane region" description="Helical" evidence="1">
    <location>
        <begin position="42"/>
        <end position="60"/>
    </location>
</feature>
<dbReference type="Proteomes" id="UP000625780">
    <property type="component" value="Unassembled WGS sequence"/>
</dbReference>
<feature type="transmembrane region" description="Helical" evidence="1">
    <location>
        <begin position="124"/>
        <end position="144"/>
    </location>
</feature>
<organism evidence="2 3">
    <name type="scientific">Muriicola marianensis</name>
    <dbReference type="NCBI Taxonomy" id="1324801"/>
    <lineage>
        <taxon>Bacteria</taxon>
        <taxon>Pseudomonadati</taxon>
        <taxon>Bacteroidota</taxon>
        <taxon>Flavobacteriia</taxon>
        <taxon>Flavobacteriales</taxon>
        <taxon>Flavobacteriaceae</taxon>
        <taxon>Muriicola</taxon>
    </lineage>
</organism>
<feature type="transmembrane region" description="Helical" evidence="1">
    <location>
        <begin position="97"/>
        <end position="112"/>
    </location>
</feature>
<dbReference type="NCBIfam" id="NF037970">
    <property type="entry name" value="vanZ_1"/>
    <property type="match status" value="1"/>
</dbReference>
<evidence type="ECO:0008006" key="4">
    <source>
        <dbReference type="Google" id="ProtNLM"/>
    </source>
</evidence>
<evidence type="ECO:0000313" key="2">
    <source>
        <dbReference type="EMBL" id="GGD54167.1"/>
    </source>
</evidence>
<gene>
    <name evidence="2" type="ORF">GCM10011361_21070</name>
</gene>
<feature type="transmembrane region" description="Helical" evidence="1">
    <location>
        <begin position="156"/>
        <end position="176"/>
    </location>
</feature>
<dbReference type="RefSeq" id="WP_188370634.1">
    <property type="nucleotide sequence ID" value="NZ_BMFH01000001.1"/>
</dbReference>
<proteinExistence type="predicted"/>
<name>A0ABQ1R0V2_9FLAO</name>
<protein>
    <recommendedName>
        <fullName evidence="4">VanZ family protein</fullName>
    </recommendedName>
</protein>
<sequence length="186" mass="20950">MFRITEIKEKHLWIAVMVVYLTILSTLFIGQPLANELRDQNVQAVIFLSGMLLVAVAVLLHGLIRRPGAVEYAFLIGIAAVYVMFFFRLGAPERSHLIEYSVLAVLLHKAFGKRYATENRIWKPAITAWICGVLLGALDEGIQFFLPNRVFDPQDIAFNSIAVTMAITTSVALFLLRNFLKKKAVR</sequence>
<keyword evidence="3" id="KW-1185">Reference proteome</keyword>
<keyword evidence="1" id="KW-0472">Membrane</keyword>
<feature type="transmembrane region" description="Helical" evidence="1">
    <location>
        <begin position="12"/>
        <end position="30"/>
    </location>
</feature>
<keyword evidence="1" id="KW-1133">Transmembrane helix</keyword>
<keyword evidence="1" id="KW-0812">Transmembrane</keyword>
<dbReference type="EMBL" id="BMFH01000001">
    <property type="protein sequence ID" value="GGD54167.1"/>
    <property type="molecule type" value="Genomic_DNA"/>
</dbReference>
<reference evidence="3" key="1">
    <citation type="journal article" date="2019" name="Int. J. Syst. Evol. Microbiol.">
        <title>The Global Catalogue of Microorganisms (GCM) 10K type strain sequencing project: providing services to taxonomists for standard genome sequencing and annotation.</title>
        <authorList>
            <consortium name="The Broad Institute Genomics Platform"/>
            <consortium name="The Broad Institute Genome Sequencing Center for Infectious Disease"/>
            <person name="Wu L."/>
            <person name="Ma J."/>
        </authorList>
    </citation>
    <scope>NUCLEOTIDE SEQUENCE [LARGE SCALE GENOMIC DNA]</scope>
    <source>
        <strain evidence="3">CGMCC 1.12606</strain>
    </source>
</reference>
<evidence type="ECO:0000313" key="3">
    <source>
        <dbReference type="Proteomes" id="UP000625780"/>
    </source>
</evidence>
<feature type="transmembrane region" description="Helical" evidence="1">
    <location>
        <begin position="72"/>
        <end position="91"/>
    </location>
</feature>